<evidence type="ECO:0000256" key="8">
    <source>
        <dbReference type="ARBA" id="ARBA00023102"/>
    </source>
</evidence>
<dbReference type="EMBL" id="HG934468">
    <property type="protein sequence ID" value="CDN31574.1"/>
    <property type="molecule type" value="Genomic_DNA"/>
</dbReference>
<dbReference type="PIRSF" id="PIRSF000495">
    <property type="entry name" value="Amidotransf_hisH"/>
    <property type="match status" value="1"/>
</dbReference>
<dbReference type="GO" id="GO:0005737">
    <property type="term" value="C:cytoplasm"/>
    <property type="evidence" value="ECO:0007669"/>
    <property type="project" value="UniProtKB-SubCell"/>
</dbReference>
<keyword evidence="6 12" id="KW-0378">Hydrolase</keyword>
<dbReference type="Proteomes" id="UP000027616">
    <property type="component" value="Chromosome I"/>
</dbReference>
<dbReference type="GO" id="GO:0000107">
    <property type="term" value="F:imidazoleglycerol-phosphate synthase activity"/>
    <property type="evidence" value="ECO:0007669"/>
    <property type="project" value="UniProtKB-UniRule"/>
</dbReference>
<sequence>MITIVDYDTGNLRSVENALRKLGAQYRLSSSAQEISVAEKILLPGVGEAATAMEKLRERSLAEVIRGATQPVLGICLGMQLLCSHSEEGDSECLGIFPNRVRRLTAAAGIKIPHMGWNRISSLKTKLMTGVAEGDYVYYVHSYAADINGFTIATTNHGTDFSGALGRDNFFGCQFHPEKSGGVGERIFSNFLKI</sequence>
<keyword evidence="15" id="KW-0328">Glycosyltransferase</keyword>
<organism evidence="15 16">
    <name type="scientific">Mucinivorans hirudinis</name>
    <dbReference type="NCBI Taxonomy" id="1433126"/>
    <lineage>
        <taxon>Bacteria</taxon>
        <taxon>Pseudomonadati</taxon>
        <taxon>Bacteroidota</taxon>
        <taxon>Bacteroidia</taxon>
        <taxon>Bacteroidales</taxon>
        <taxon>Rikenellaceae</taxon>
        <taxon>Mucinivorans</taxon>
    </lineage>
</organism>
<comment type="function">
    <text evidence="12">IGPS catalyzes the conversion of PRFAR and glutamine to IGP, AICAR and glutamate. The HisH subunit catalyzes the hydrolysis of glutamine to glutamate and ammonia as part of the synthesis of IGP and AICAR. The resulting ammonia molecule is channeled to the active site of HisF.</text>
</comment>
<keyword evidence="16" id="KW-1185">Reference proteome</keyword>
<dbReference type="Gene3D" id="3.40.50.880">
    <property type="match status" value="1"/>
</dbReference>
<keyword evidence="7 12" id="KW-0315">Glutamine amidotransferase</keyword>
<evidence type="ECO:0000256" key="5">
    <source>
        <dbReference type="ARBA" id="ARBA00022605"/>
    </source>
</evidence>
<accession>A0A060RD77</accession>
<dbReference type="EC" id="4.3.2.10" evidence="12"/>
<keyword evidence="4 12" id="KW-0963">Cytoplasm</keyword>
<feature type="domain" description="Glutamine amidotransferase" evidence="14">
    <location>
        <begin position="4"/>
        <end position="192"/>
    </location>
</feature>
<evidence type="ECO:0000256" key="10">
    <source>
        <dbReference type="ARBA" id="ARBA00047838"/>
    </source>
</evidence>
<evidence type="ECO:0000256" key="4">
    <source>
        <dbReference type="ARBA" id="ARBA00022490"/>
    </source>
</evidence>
<evidence type="ECO:0000256" key="1">
    <source>
        <dbReference type="ARBA" id="ARBA00004496"/>
    </source>
</evidence>
<evidence type="ECO:0000313" key="15">
    <source>
        <dbReference type="EMBL" id="CDN31574.1"/>
    </source>
</evidence>
<dbReference type="GO" id="GO:0004359">
    <property type="term" value="F:glutaminase activity"/>
    <property type="evidence" value="ECO:0007669"/>
    <property type="project" value="UniProtKB-EC"/>
</dbReference>
<dbReference type="InterPro" id="IPR010139">
    <property type="entry name" value="Imidazole-glycPsynth_HisH"/>
</dbReference>
<dbReference type="HOGENOM" id="CLU_071837_0_0_10"/>
<protein>
    <recommendedName>
        <fullName evidence="12">Imidazole glycerol phosphate synthase subunit HisH</fullName>
        <ecNumber evidence="12">4.3.2.10</ecNumber>
    </recommendedName>
    <alternativeName>
        <fullName evidence="12">IGP synthase glutaminase subunit</fullName>
        <ecNumber evidence="12">3.5.1.2</ecNumber>
    </alternativeName>
    <alternativeName>
        <fullName evidence="12">IGP synthase subunit HisH</fullName>
    </alternativeName>
    <alternativeName>
        <fullName evidence="12">ImGP synthase subunit HisH</fullName>
        <shortName evidence="12">IGPS subunit HisH</shortName>
    </alternativeName>
</protein>
<feature type="active site" description="Nucleophile" evidence="12 13">
    <location>
        <position position="76"/>
    </location>
</feature>
<dbReference type="EC" id="3.5.1.2" evidence="12"/>
<feature type="active site" evidence="12 13">
    <location>
        <position position="178"/>
    </location>
</feature>
<evidence type="ECO:0000256" key="6">
    <source>
        <dbReference type="ARBA" id="ARBA00022801"/>
    </source>
</evidence>
<proteinExistence type="inferred from homology"/>
<comment type="subcellular location">
    <subcellularLocation>
        <location evidence="1 12">Cytoplasm</location>
    </subcellularLocation>
</comment>
<keyword evidence="5 12" id="KW-0028">Amino-acid biosynthesis</keyword>
<comment type="pathway">
    <text evidence="2 12">Amino-acid biosynthesis; L-histidine biosynthesis; L-histidine from 5-phospho-alpha-D-ribose 1-diphosphate: step 5/9.</text>
</comment>
<keyword evidence="8 12" id="KW-0368">Histidine biosynthesis</keyword>
<keyword evidence="15" id="KW-0808">Transferase</keyword>
<evidence type="ECO:0000256" key="12">
    <source>
        <dbReference type="HAMAP-Rule" id="MF_00278"/>
    </source>
</evidence>
<comment type="catalytic activity">
    <reaction evidence="10 12">
        <text>5-[(5-phospho-1-deoxy-D-ribulos-1-ylimino)methylamino]-1-(5-phospho-beta-D-ribosyl)imidazole-4-carboxamide + L-glutamine = D-erythro-1-(imidazol-4-yl)glycerol 3-phosphate + 5-amino-1-(5-phospho-beta-D-ribosyl)imidazole-4-carboxamide + L-glutamate + H(+)</text>
        <dbReference type="Rhea" id="RHEA:24793"/>
        <dbReference type="ChEBI" id="CHEBI:15378"/>
        <dbReference type="ChEBI" id="CHEBI:29985"/>
        <dbReference type="ChEBI" id="CHEBI:58278"/>
        <dbReference type="ChEBI" id="CHEBI:58359"/>
        <dbReference type="ChEBI" id="CHEBI:58475"/>
        <dbReference type="ChEBI" id="CHEBI:58525"/>
        <dbReference type="EC" id="4.3.2.10"/>
    </reaction>
</comment>
<dbReference type="HAMAP" id="MF_00278">
    <property type="entry name" value="HisH"/>
    <property type="match status" value="1"/>
</dbReference>
<dbReference type="SUPFAM" id="SSF52317">
    <property type="entry name" value="Class I glutamine amidotransferase-like"/>
    <property type="match status" value="1"/>
</dbReference>
<dbReference type="GO" id="GO:0016829">
    <property type="term" value="F:lyase activity"/>
    <property type="evidence" value="ECO:0007669"/>
    <property type="project" value="UniProtKB-KW"/>
</dbReference>
<evidence type="ECO:0000256" key="9">
    <source>
        <dbReference type="ARBA" id="ARBA00023239"/>
    </source>
</evidence>
<dbReference type="CDD" id="cd01748">
    <property type="entry name" value="GATase1_IGP_Synthase"/>
    <property type="match status" value="1"/>
</dbReference>
<evidence type="ECO:0000256" key="11">
    <source>
        <dbReference type="ARBA" id="ARBA00049534"/>
    </source>
</evidence>
<keyword evidence="9 12" id="KW-0456">Lyase</keyword>
<evidence type="ECO:0000313" key="16">
    <source>
        <dbReference type="Proteomes" id="UP000027616"/>
    </source>
</evidence>
<evidence type="ECO:0000259" key="14">
    <source>
        <dbReference type="Pfam" id="PF00117"/>
    </source>
</evidence>
<gene>
    <name evidence="12" type="primary">hisH</name>
    <name evidence="15" type="ORF">BN938_1487</name>
</gene>
<dbReference type="UniPathway" id="UPA00031">
    <property type="reaction ID" value="UER00010"/>
</dbReference>
<dbReference type="STRING" id="1433126.BN938_1487"/>
<evidence type="ECO:0000256" key="3">
    <source>
        <dbReference type="ARBA" id="ARBA00011152"/>
    </source>
</evidence>
<dbReference type="KEGG" id="rbc:BN938_1487"/>
<reference evidence="15 16" key="1">
    <citation type="journal article" date="2015" name="Genome Announc.">
        <title>Complete Genome Sequence of the Novel Leech Symbiont Mucinivorans hirudinis M3T.</title>
        <authorList>
            <person name="Nelson M.C."/>
            <person name="Bomar L."/>
            <person name="Graf J."/>
        </authorList>
    </citation>
    <scope>NUCLEOTIDE SEQUENCE [LARGE SCALE GENOMIC DNA]</scope>
    <source>
        <strain evidence="16">M3</strain>
    </source>
</reference>
<comment type="catalytic activity">
    <reaction evidence="11 12">
        <text>L-glutamine + H2O = L-glutamate + NH4(+)</text>
        <dbReference type="Rhea" id="RHEA:15889"/>
        <dbReference type="ChEBI" id="CHEBI:15377"/>
        <dbReference type="ChEBI" id="CHEBI:28938"/>
        <dbReference type="ChEBI" id="CHEBI:29985"/>
        <dbReference type="ChEBI" id="CHEBI:58359"/>
        <dbReference type="EC" id="3.5.1.2"/>
    </reaction>
</comment>
<dbReference type="PATRIC" id="fig|1433126.3.peg.1472"/>
<evidence type="ECO:0000256" key="13">
    <source>
        <dbReference type="PIRSR" id="PIRSR000495-1"/>
    </source>
</evidence>
<dbReference type="NCBIfam" id="TIGR01855">
    <property type="entry name" value="IMP_synth_hisH"/>
    <property type="match status" value="1"/>
</dbReference>
<evidence type="ECO:0000256" key="7">
    <source>
        <dbReference type="ARBA" id="ARBA00022962"/>
    </source>
</evidence>
<dbReference type="PANTHER" id="PTHR42701:SF1">
    <property type="entry name" value="IMIDAZOLE GLYCEROL PHOSPHATE SYNTHASE SUBUNIT HISH"/>
    <property type="match status" value="1"/>
</dbReference>
<dbReference type="OrthoDB" id="9807137at2"/>
<feature type="active site" evidence="12 13">
    <location>
        <position position="176"/>
    </location>
</feature>
<dbReference type="InterPro" id="IPR029062">
    <property type="entry name" value="Class_I_gatase-like"/>
</dbReference>
<comment type="subunit">
    <text evidence="3 12">Heterodimer of HisH and HisF.</text>
</comment>
<dbReference type="GO" id="GO:0000105">
    <property type="term" value="P:L-histidine biosynthetic process"/>
    <property type="evidence" value="ECO:0007669"/>
    <property type="project" value="UniProtKB-UniRule"/>
</dbReference>
<dbReference type="InterPro" id="IPR017926">
    <property type="entry name" value="GATASE"/>
</dbReference>
<dbReference type="PROSITE" id="PS51273">
    <property type="entry name" value="GATASE_TYPE_1"/>
    <property type="match status" value="1"/>
</dbReference>
<dbReference type="eggNOG" id="COG0118">
    <property type="taxonomic scope" value="Bacteria"/>
</dbReference>
<dbReference type="Pfam" id="PF00117">
    <property type="entry name" value="GATase"/>
    <property type="match status" value="1"/>
</dbReference>
<dbReference type="AlphaFoldDB" id="A0A060RD77"/>
<dbReference type="FunFam" id="3.40.50.880:FF:000009">
    <property type="entry name" value="Imidazole glycerol phosphate synthase subunit HisH"/>
    <property type="match status" value="1"/>
</dbReference>
<name>A0A060RD77_9BACT</name>
<dbReference type="PANTHER" id="PTHR42701">
    <property type="entry name" value="IMIDAZOLE GLYCEROL PHOSPHATE SYNTHASE SUBUNIT HISH"/>
    <property type="match status" value="1"/>
</dbReference>
<evidence type="ECO:0000256" key="2">
    <source>
        <dbReference type="ARBA" id="ARBA00005091"/>
    </source>
</evidence>